<dbReference type="RefSeq" id="WP_092461244.1">
    <property type="nucleotide sequence ID" value="NZ_BJEE01000002.1"/>
</dbReference>
<name>A0A1C3YY91_9LACO</name>
<organism evidence="2 3">
    <name type="scientific">Weissella bombi</name>
    <dbReference type="NCBI Taxonomy" id="1505725"/>
    <lineage>
        <taxon>Bacteria</taxon>
        <taxon>Bacillati</taxon>
        <taxon>Bacillota</taxon>
        <taxon>Bacilli</taxon>
        <taxon>Lactobacillales</taxon>
        <taxon>Lactobacillaceae</taxon>
        <taxon>Weissella</taxon>
    </lineage>
</organism>
<gene>
    <name evidence="2" type="ORF">GA0061074_101202</name>
</gene>
<dbReference type="STRING" id="1505725.GA0061074_101202"/>
<evidence type="ECO:0000313" key="2">
    <source>
        <dbReference type="EMBL" id="SCB75045.1"/>
    </source>
</evidence>
<feature type="transmembrane region" description="Helical" evidence="1">
    <location>
        <begin position="41"/>
        <end position="60"/>
    </location>
</feature>
<feature type="transmembrane region" description="Helical" evidence="1">
    <location>
        <begin position="6"/>
        <end position="29"/>
    </location>
</feature>
<accession>A0A1C3YY91</accession>
<proteinExistence type="predicted"/>
<dbReference type="InterPro" id="IPR008407">
    <property type="entry name" value="Brnchd-chn_aa_trnsp_AzlD"/>
</dbReference>
<keyword evidence="3" id="KW-1185">Reference proteome</keyword>
<protein>
    <submittedName>
        <fullName evidence="2">Branched-chain amino acid transport protein</fullName>
    </submittedName>
</protein>
<dbReference type="EMBL" id="FMAO01000001">
    <property type="protein sequence ID" value="SCB75045.1"/>
    <property type="molecule type" value="Genomic_DNA"/>
</dbReference>
<evidence type="ECO:0000256" key="1">
    <source>
        <dbReference type="SAM" id="Phobius"/>
    </source>
</evidence>
<dbReference type="OrthoDB" id="7870017at2"/>
<sequence length="108" mass="12003">MPSNKFIIITIIGCGIVTWLSRILPLVILKHINLSKKVVEFLNFVPIAIMASLWFESLFIQHIGHLPSINYPNLLASIPTVLSAILTKNLLVIVFVGVLTLSLINILM</sequence>
<dbReference type="Proteomes" id="UP000199268">
    <property type="component" value="Unassembled WGS sequence"/>
</dbReference>
<evidence type="ECO:0000313" key="3">
    <source>
        <dbReference type="Proteomes" id="UP000199268"/>
    </source>
</evidence>
<keyword evidence="1" id="KW-0812">Transmembrane</keyword>
<dbReference type="AlphaFoldDB" id="A0A1C3YY91"/>
<feature type="transmembrane region" description="Helical" evidence="1">
    <location>
        <begin position="80"/>
        <end position="107"/>
    </location>
</feature>
<reference evidence="3" key="1">
    <citation type="submission" date="2016-08" db="EMBL/GenBank/DDBJ databases">
        <authorList>
            <person name="Varghese N."/>
            <person name="Submissions Spin"/>
        </authorList>
    </citation>
    <scope>NUCLEOTIDE SEQUENCE [LARGE SCALE GENOMIC DNA]</scope>
    <source>
        <strain evidence="3">R-53094</strain>
    </source>
</reference>
<dbReference type="Pfam" id="PF05437">
    <property type="entry name" value="AzlD"/>
    <property type="match status" value="1"/>
</dbReference>
<keyword evidence="1" id="KW-0472">Membrane</keyword>
<keyword evidence="1" id="KW-1133">Transmembrane helix</keyword>